<proteinExistence type="predicted"/>
<evidence type="ECO:0000313" key="2">
    <source>
        <dbReference type="Proteomes" id="UP000266673"/>
    </source>
</evidence>
<organism evidence="1 2">
    <name type="scientific">Gigaspora rosea</name>
    <dbReference type="NCBI Taxonomy" id="44941"/>
    <lineage>
        <taxon>Eukaryota</taxon>
        <taxon>Fungi</taxon>
        <taxon>Fungi incertae sedis</taxon>
        <taxon>Mucoromycota</taxon>
        <taxon>Glomeromycotina</taxon>
        <taxon>Glomeromycetes</taxon>
        <taxon>Diversisporales</taxon>
        <taxon>Gigasporaceae</taxon>
        <taxon>Gigaspora</taxon>
    </lineage>
</organism>
<dbReference type="EMBL" id="QKWP01000655">
    <property type="protein sequence ID" value="RIB16705.1"/>
    <property type="molecule type" value="Genomic_DNA"/>
</dbReference>
<dbReference type="Proteomes" id="UP000266673">
    <property type="component" value="Unassembled WGS sequence"/>
</dbReference>
<comment type="caution">
    <text evidence="1">The sequence shown here is derived from an EMBL/GenBank/DDBJ whole genome shotgun (WGS) entry which is preliminary data.</text>
</comment>
<gene>
    <name evidence="1" type="ORF">C2G38_2189176</name>
</gene>
<keyword evidence="2" id="KW-1185">Reference proteome</keyword>
<sequence>MFYFTLAWNANIINAFIKNAFSEEEIVKITSKNVQNLPEIEDKTSTKEIQEALNALYPRLGSDFNLQMDFAFDYIRTTVAQLIRKLLQSKLLLIT</sequence>
<evidence type="ECO:0000313" key="1">
    <source>
        <dbReference type="EMBL" id="RIB16705.1"/>
    </source>
</evidence>
<dbReference type="AlphaFoldDB" id="A0A397V2R6"/>
<accession>A0A397V2R6</accession>
<protein>
    <submittedName>
        <fullName evidence="1">Uncharacterized protein</fullName>
    </submittedName>
</protein>
<name>A0A397V2R6_9GLOM</name>
<reference evidence="1 2" key="1">
    <citation type="submission" date="2018-06" db="EMBL/GenBank/DDBJ databases">
        <title>Comparative genomics reveals the genomic features of Rhizophagus irregularis, R. cerebriforme, R. diaphanum and Gigaspora rosea, and their symbiotic lifestyle signature.</title>
        <authorList>
            <person name="Morin E."/>
            <person name="San Clemente H."/>
            <person name="Chen E.C.H."/>
            <person name="De La Providencia I."/>
            <person name="Hainaut M."/>
            <person name="Kuo A."/>
            <person name="Kohler A."/>
            <person name="Murat C."/>
            <person name="Tang N."/>
            <person name="Roy S."/>
            <person name="Loubradou J."/>
            <person name="Henrissat B."/>
            <person name="Grigoriev I.V."/>
            <person name="Corradi N."/>
            <person name="Roux C."/>
            <person name="Martin F.M."/>
        </authorList>
    </citation>
    <scope>NUCLEOTIDE SEQUENCE [LARGE SCALE GENOMIC DNA]</scope>
    <source>
        <strain evidence="1 2">DAOM 194757</strain>
    </source>
</reference>